<proteinExistence type="predicted"/>
<accession>A0ABU1TCC5</accession>
<dbReference type="EMBL" id="JAVDUU010000003">
    <property type="protein sequence ID" value="MDR6943045.1"/>
    <property type="molecule type" value="Genomic_DNA"/>
</dbReference>
<organism evidence="1 2">
    <name type="scientific">Mucilaginibacter pocheonensis</name>
    <dbReference type="NCBI Taxonomy" id="398050"/>
    <lineage>
        <taxon>Bacteria</taxon>
        <taxon>Pseudomonadati</taxon>
        <taxon>Bacteroidota</taxon>
        <taxon>Sphingobacteriia</taxon>
        <taxon>Sphingobacteriales</taxon>
        <taxon>Sphingobacteriaceae</taxon>
        <taxon>Mucilaginibacter</taxon>
    </lineage>
</organism>
<reference evidence="1 2" key="1">
    <citation type="submission" date="2023-07" db="EMBL/GenBank/DDBJ databases">
        <title>Sorghum-associated microbial communities from plants grown in Nebraska, USA.</title>
        <authorList>
            <person name="Schachtman D."/>
        </authorList>
    </citation>
    <scope>NUCLEOTIDE SEQUENCE [LARGE SCALE GENOMIC DNA]</scope>
    <source>
        <strain evidence="1 2">3262</strain>
    </source>
</reference>
<keyword evidence="2" id="KW-1185">Reference proteome</keyword>
<dbReference type="Proteomes" id="UP001247620">
    <property type="component" value="Unassembled WGS sequence"/>
</dbReference>
<evidence type="ECO:0000313" key="1">
    <source>
        <dbReference type="EMBL" id="MDR6943045.1"/>
    </source>
</evidence>
<sequence length="52" mass="6203">MSLRHEINSITKHQINYTYKSDVSLTSDISHLINDVLFRFQLALSRFLRENH</sequence>
<evidence type="ECO:0000313" key="2">
    <source>
        <dbReference type="Proteomes" id="UP001247620"/>
    </source>
</evidence>
<comment type="caution">
    <text evidence="1">The sequence shown here is derived from an EMBL/GenBank/DDBJ whole genome shotgun (WGS) entry which is preliminary data.</text>
</comment>
<gene>
    <name evidence="1" type="ORF">J2W55_002898</name>
</gene>
<name>A0ABU1TCC5_9SPHI</name>
<protein>
    <submittedName>
        <fullName evidence="1">Uncharacterized protein</fullName>
    </submittedName>
</protein>